<dbReference type="EMBL" id="JBICCN010000054">
    <property type="protein sequence ID" value="KAL3097409.1"/>
    <property type="molecule type" value="Genomic_DNA"/>
</dbReference>
<keyword evidence="6 9" id="KW-1133">Transmembrane helix</keyword>
<dbReference type="PANTHER" id="PTHR11153">
    <property type="entry name" value="SIDEROFLEXIN"/>
    <property type="match status" value="1"/>
</dbReference>
<keyword evidence="3" id="KW-0813">Transport</keyword>
<organism evidence="10 11">
    <name type="scientific">Heterodera schachtii</name>
    <name type="common">Sugarbeet cyst nematode worm</name>
    <name type="synonym">Tylenchus schachtii</name>
    <dbReference type="NCBI Taxonomy" id="97005"/>
    <lineage>
        <taxon>Eukaryota</taxon>
        <taxon>Metazoa</taxon>
        <taxon>Ecdysozoa</taxon>
        <taxon>Nematoda</taxon>
        <taxon>Chromadorea</taxon>
        <taxon>Rhabditida</taxon>
        <taxon>Tylenchina</taxon>
        <taxon>Tylenchomorpha</taxon>
        <taxon>Tylenchoidea</taxon>
        <taxon>Heteroderidae</taxon>
        <taxon>Heteroderinae</taxon>
        <taxon>Heterodera</taxon>
    </lineage>
</organism>
<sequence length="336" mass="37931">MNEMNINSSSLSSSMFVRDLTLKPDVSKPRWDQSTYQGRARHFFAVLNPLNLFTSNQNLEESRNIVLDYRKGIYSPELTVERLWKAKHLYESAYHPMSDQKMLPFGRMCAQVPCNMVLIGGMLSFYKSPLAVVFWQWTNQSFNAVVNYTNRSGDSVSTDQLLKAYACATGGALTAALGLNAAAKKMPPLFGRLVPFAAVSVANTINVPMMRRKEFADGIQLVDERGVPLAKSQTVAWHAVSQVVVSRVLMATPYMVLTPLAVNQLTKKKWFTIRPWVSPAFQMLFCGLIIFFSTPLCCAIFPQLSHIKTSDLEPEVREKILKEYGPREYVYYNKGL</sequence>
<comment type="caution">
    <text evidence="9">Lacks conserved residue(s) required for the propagation of feature annotation.</text>
</comment>
<comment type="similarity">
    <text evidence="2 9">Belongs to the sideroflexin family.</text>
</comment>
<keyword evidence="8 9" id="KW-0472">Membrane</keyword>
<dbReference type="Proteomes" id="UP001620645">
    <property type="component" value="Unassembled WGS sequence"/>
</dbReference>
<reference evidence="10 11" key="1">
    <citation type="submission" date="2024-10" db="EMBL/GenBank/DDBJ databases">
        <authorList>
            <person name="Kim D."/>
        </authorList>
    </citation>
    <scope>NUCLEOTIDE SEQUENCE [LARGE SCALE GENOMIC DNA]</scope>
    <source>
        <strain evidence="10">Taebaek</strain>
    </source>
</reference>
<accession>A0ABD2K3E9</accession>
<dbReference type="AlphaFoldDB" id="A0ABD2K3E9"/>
<evidence type="ECO:0000256" key="4">
    <source>
        <dbReference type="ARBA" id="ARBA00022692"/>
    </source>
</evidence>
<evidence type="ECO:0000256" key="5">
    <source>
        <dbReference type="ARBA" id="ARBA00022970"/>
    </source>
</evidence>
<keyword evidence="7 9" id="KW-0496">Mitochondrion</keyword>
<gene>
    <name evidence="10" type="ORF">niasHS_003857</name>
</gene>
<dbReference type="NCBIfam" id="TIGR00798">
    <property type="entry name" value="mtc"/>
    <property type="match status" value="1"/>
</dbReference>
<name>A0ABD2K3E9_HETSC</name>
<evidence type="ECO:0000256" key="6">
    <source>
        <dbReference type="ARBA" id="ARBA00022989"/>
    </source>
</evidence>
<evidence type="ECO:0000256" key="3">
    <source>
        <dbReference type="ARBA" id="ARBA00022448"/>
    </source>
</evidence>
<evidence type="ECO:0000256" key="1">
    <source>
        <dbReference type="ARBA" id="ARBA00004225"/>
    </source>
</evidence>
<comment type="caution">
    <text evidence="10">The sequence shown here is derived from an EMBL/GenBank/DDBJ whole genome shotgun (WGS) entry which is preliminary data.</text>
</comment>
<dbReference type="Pfam" id="PF03820">
    <property type="entry name" value="SFXNs"/>
    <property type="match status" value="1"/>
</dbReference>
<protein>
    <recommendedName>
        <fullName evidence="9">Sidoreflexin</fullName>
    </recommendedName>
</protein>
<evidence type="ECO:0000256" key="7">
    <source>
        <dbReference type="ARBA" id="ARBA00023128"/>
    </source>
</evidence>
<keyword evidence="4 9" id="KW-0812">Transmembrane</keyword>
<evidence type="ECO:0000256" key="9">
    <source>
        <dbReference type="RuleBase" id="RU362000"/>
    </source>
</evidence>
<dbReference type="GO" id="GO:0006865">
    <property type="term" value="P:amino acid transport"/>
    <property type="evidence" value="ECO:0007669"/>
    <property type="project" value="UniProtKB-KW"/>
</dbReference>
<feature type="transmembrane region" description="Helical" evidence="9">
    <location>
        <begin position="161"/>
        <end position="183"/>
    </location>
</feature>
<dbReference type="PANTHER" id="PTHR11153:SF8">
    <property type="entry name" value="SIDEROFLEXIN-1"/>
    <property type="match status" value="1"/>
</dbReference>
<dbReference type="GO" id="GO:0031966">
    <property type="term" value="C:mitochondrial membrane"/>
    <property type="evidence" value="ECO:0007669"/>
    <property type="project" value="UniProtKB-SubCell"/>
</dbReference>
<evidence type="ECO:0000256" key="8">
    <source>
        <dbReference type="ARBA" id="ARBA00023136"/>
    </source>
</evidence>
<proteinExistence type="inferred from homology"/>
<keyword evidence="5" id="KW-0029">Amino-acid transport</keyword>
<evidence type="ECO:0000256" key="2">
    <source>
        <dbReference type="ARBA" id="ARBA00005974"/>
    </source>
</evidence>
<feature type="transmembrane region" description="Helical" evidence="9">
    <location>
        <begin position="235"/>
        <end position="256"/>
    </location>
</feature>
<evidence type="ECO:0000313" key="10">
    <source>
        <dbReference type="EMBL" id="KAL3097409.1"/>
    </source>
</evidence>
<feature type="transmembrane region" description="Helical" evidence="9">
    <location>
        <begin position="276"/>
        <end position="301"/>
    </location>
</feature>
<evidence type="ECO:0000313" key="11">
    <source>
        <dbReference type="Proteomes" id="UP001620645"/>
    </source>
</evidence>
<dbReference type="InterPro" id="IPR004686">
    <property type="entry name" value="Mtc"/>
</dbReference>
<comment type="subcellular location">
    <subcellularLocation>
        <location evidence="1 9">Mitochondrion membrane</location>
        <topology evidence="1 9">Multi-pass membrane protein</topology>
    </subcellularLocation>
</comment>
<keyword evidence="11" id="KW-1185">Reference proteome</keyword>